<feature type="domain" description="Methyl-accepting transducer" evidence="6">
    <location>
        <begin position="272"/>
        <end position="501"/>
    </location>
</feature>
<accession>A0A0J8D5C1</accession>
<comment type="caution">
    <text evidence="8">The sequence shown here is derived from an EMBL/GenBank/DDBJ whole genome shotgun (WGS) entry which is preliminary data.</text>
</comment>
<evidence type="ECO:0000256" key="5">
    <source>
        <dbReference type="SAM" id="Phobius"/>
    </source>
</evidence>
<dbReference type="PATRIC" id="fig|1121307.3.peg.604"/>
<dbReference type="GO" id="GO:0005886">
    <property type="term" value="C:plasma membrane"/>
    <property type="evidence" value="ECO:0007669"/>
    <property type="project" value="TreeGrafter"/>
</dbReference>
<feature type="compositionally biased region" description="Basic and acidic residues" evidence="4">
    <location>
        <begin position="538"/>
        <end position="555"/>
    </location>
</feature>
<dbReference type="STRING" id="1121307.CLCY_1c02410"/>
<sequence>MNRFSNLKIKNKLILTFIVVITLVGSIILIAYSGINKMSELDNQLFYENVKPIGDISEVTLSFQKQRVNTRQMILSETQEERQSQYNQIIQERKKIKVAMERYINTNPTQEEKDNYEEYLNVDKEYLSITDKVLKLCLEGKIDEVKPYMRDGSILVQLASKEQAILEKAIEMSMKNAKEKANNNTLVGKSTVKNMLITMTIIDILAIAIAIFLSRKITQPLNEVVEAANKVAKGDLNVTLEAKSNDEIGMLSKSISTMIENLKVFVKDSYTTSQQVAEGSRQIADSSTVLSEGAIEQASSIEELNTSLTDIAKQTKQNAKSAGSAKEMSIVVKESAVKGNELMHDMLEAMQEINKASEDISKIIKVIDDIAFQTNILALNAAVEAARAGQHGKGFAVVAEEVRNLAARSAEAAKETTLKIEDSIKKAENGKNIANETAEALDNIVKGIEKTASSVEEIAKSSTEEAVAIDQINKGIEQLSQVVQRNSAAAQEGAASSEELYAQAEILKEMVGKLTLDEVSESSDGIKTSSIEKSSVNKSHEKPQIILSDRDYGKY</sequence>
<dbReference type="EMBL" id="LFVU01000028">
    <property type="protein sequence ID" value="KMT21007.1"/>
    <property type="molecule type" value="Genomic_DNA"/>
</dbReference>
<dbReference type="Gene3D" id="1.10.287.950">
    <property type="entry name" value="Methyl-accepting chemotaxis protein"/>
    <property type="match status" value="1"/>
</dbReference>
<dbReference type="SMART" id="SM00304">
    <property type="entry name" value="HAMP"/>
    <property type="match status" value="1"/>
</dbReference>
<dbReference type="SUPFAM" id="SSF58104">
    <property type="entry name" value="Methyl-accepting chemotaxis protein (MCP) signaling domain"/>
    <property type="match status" value="1"/>
</dbReference>
<dbReference type="InterPro" id="IPR003903">
    <property type="entry name" value="UIM_dom"/>
</dbReference>
<keyword evidence="5" id="KW-1133">Transmembrane helix</keyword>
<keyword evidence="5" id="KW-0812">Transmembrane</keyword>
<evidence type="ECO:0000313" key="8">
    <source>
        <dbReference type="EMBL" id="KMT21007.1"/>
    </source>
</evidence>
<dbReference type="AlphaFoldDB" id="A0A0J8D5C1"/>
<evidence type="ECO:0000256" key="3">
    <source>
        <dbReference type="PROSITE-ProRule" id="PRU00284"/>
    </source>
</evidence>
<dbReference type="Pfam" id="PF00015">
    <property type="entry name" value="MCPsignal"/>
    <property type="match status" value="1"/>
</dbReference>
<protein>
    <submittedName>
        <fullName evidence="8">Putative sensory transducer protein</fullName>
    </submittedName>
</protein>
<evidence type="ECO:0000256" key="4">
    <source>
        <dbReference type="SAM" id="MobiDB-lite"/>
    </source>
</evidence>
<dbReference type="RefSeq" id="WP_048571400.1">
    <property type="nucleotide sequence ID" value="NZ_LFVU01000028.1"/>
</dbReference>
<dbReference type="PROSITE" id="PS50111">
    <property type="entry name" value="CHEMOTAXIS_TRANSDUC_2"/>
    <property type="match status" value="1"/>
</dbReference>
<comment type="similarity">
    <text evidence="2">Belongs to the methyl-accepting chemotaxis (MCP) protein family.</text>
</comment>
<dbReference type="InterPro" id="IPR024478">
    <property type="entry name" value="HlyB_4HB_MCP"/>
</dbReference>
<dbReference type="PANTHER" id="PTHR43531">
    <property type="entry name" value="PROTEIN ICFG"/>
    <property type="match status" value="1"/>
</dbReference>
<dbReference type="InterPro" id="IPR003660">
    <property type="entry name" value="HAMP_dom"/>
</dbReference>
<dbReference type="InterPro" id="IPR004089">
    <property type="entry name" value="MCPsignal_dom"/>
</dbReference>
<evidence type="ECO:0000313" key="9">
    <source>
        <dbReference type="Proteomes" id="UP000036756"/>
    </source>
</evidence>
<dbReference type="Pfam" id="PF12729">
    <property type="entry name" value="4HB_MCP_1"/>
    <property type="match status" value="1"/>
</dbReference>
<dbReference type="Pfam" id="PF00672">
    <property type="entry name" value="HAMP"/>
    <property type="match status" value="1"/>
</dbReference>
<keyword evidence="1" id="KW-0145">Chemotaxis</keyword>
<dbReference type="FunFam" id="1.10.287.950:FF:000001">
    <property type="entry name" value="Methyl-accepting chemotaxis sensory transducer"/>
    <property type="match status" value="1"/>
</dbReference>
<dbReference type="Proteomes" id="UP000036756">
    <property type="component" value="Unassembled WGS sequence"/>
</dbReference>
<dbReference type="GO" id="GO:0006935">
    <property type="term" value="P:chemotaxis"/>
    <property type="evidence" value="ECO:0007669"/>
    <property type="project" value="UniProtKB-KW"/>
</dbReference>
<dbReference type="SMART" id="SM00283">
    <property type="entry name" value="MA"/>
    <property type="match status" value="1"/>
</dbReference>
<dbReference type="GO" id="GO:0004888">
    <property type="term" value="F:transmembrane signaling receptor activity"/>
    <property type="evidence" value="ECO:0007669"/>
    <property type="project" value="InterPro"/>
</dbReference>
<dbReference type="PROSITE" id="PS50885">
    <property type="entry name" value="HAMP"/>
    <property type="match status" value="1"/>
</dbReference>
<reference evidence="8 9" key="1">
    <citation type="submission" date="2015-06" db="EMBL/GenBank/DDBJ databases">
        <title>Draft genome sequence of the purine-degrading Clostridium cylindrosporum HC-1 (DSM 605).</title>
        <authorList>
            <person name="Poehlein A."/>
            <person name="Schiel-Bengelsdorf B."/>
            <person name="Bengelsdorf F."/>
            <person name="Daniel R."/>
            <person name="Duerre P."/>
        </authorList>
    </citation>
    <scope>NUCLEOTIDE SEQUENCE [LARGE SCALE GENOMIC DNA]</scope>
    <source>
        <strain evidence="8 9">DSM 605</strain>
    </source>
</reference>
<evidence type="ECO:0000256" key="1">
    <source>
        <dbReference type="ARBA" id="ARBA00022500"/>
    </source>
</evidence>
<feature type="compositionally biased region" description="Polar residues" evidence="4">
    <location>
        <begin position="522"/>
        <end position="537"/>
    </location>
</feature>
<keyword evidence="3" id="KW-0807">Transducer</keyword>
<dbReference type="OrthoDB" id="9814363at2"/>
<feature type="transmembrane region" description="Helical" evidence="5">
    <location>
        <begin position="12"/>
        <end position="35"/>
    </location>
</feature>
<dbReference type="PANTHER" id="PTHR43531:SF11">
    <property type="entry name" value="METHYL-ACCEPTING CHEMOTAXIS PROTEIN 3"/>
    <property type="match status" value="1"/>
</dbReference>
<gene>
    <name evidence="8" type="ORF">CLCY_1c02410</name>
</gene>
<dbReference type="InterPro" id="IPR051310">
    <property type="entry name" value="MCP_chemotaxis"/>
</dbReference>
<organism evidence="8 9">
    <name type="scientific">Clostridium cylindrosporum DSM 605</name>
    <dbReference type="NCBI Taxonomy" id="1121307"/>
    <lineage>
        <taxon>Bacteria</taxon>
        <taxon>Bacillati</taxon>
        <taxon>Bacillota</taxon>
        <taxon>Clostridia</taxon>
        <taxon>Eubacteriales</taxon>
        <taxon>Clostridiaceae</taxon>
        <taxon>Clostridium</taxon>
    </lineage>
</organism>
<dbReference type="Gene3D" id="6.10.340.10">
    <property type="match status" value="1"/>
</dbReference>
<dbReference type="CDD" id="cd06225">
    <property type="entry name" value="HAMP"/>
    <property type="match status" value="1"/>
</dbReference>
<feature type="domain" description="HAMP" evidence="7">
    <location>
        <begin position="215"/>
        <end position="267"/>
    </location>
</feature>
<evidence type="ECO:0000259" key="7">
    <source>
        <dbReference type="PROSITE" id="PS50885"/>
    </source>
</evidence>
<keyword evidence="9" id="KW-1185">Reference proteome</keyword>
<dbReference type="InterPro" id="IPR004090">
    <property type="entry name" value="Chemotax_Me-accpt_rcpt"/>
</dbReference>
<dbReference type="PRINTS" id="PR00260">
    <property type="entry name" value="CHEMTRNSDUCR"/>
</dbReference>
<feature type="region of interest" description="Disordered" evidence="4">
    <location>
        <begin position="519"/>
        <end position="555"/>
    </location>
</feature>
<dbReference type="PROSITE" id="PS50330">
    <property type="entry name" value="UIM"/>
    <property type="match status" value="1"/>
</dbReference>
<evidence type="ECO:0000259" key="6">
    <source>
        <dbReference type="PROSITE" id="PS50111"/>
    </source>
</evidence>
<evidence type="ECO:0000256" key="2">
    <source>
        <dbReference type="ARBA" id="ARBA00029447"/>
    </source>
</evidence>
<keyword evidence="5" id="KW-0472">Membrane</keyword>
<dbReference type="GO" id="GO:0007165">
    <property type="term" value="P:signal transduction"/>
    <property type="evidence" value="ECO:0007669"/>
    <property type="project" value="UniProtKB-KW"/>
</dbReference>
<dbReference type="CDD" id="cd11386">
    <property type="entry name" value="MCP_signal"/>
    <property type="match status" value="1"/>
</dbReference>
<name>A0A0J8D5C1_CLOCY</name>
<proteinExistence type="inferred from homology"/>